<dbReference type="AlphaFoldDB" id="A0A0A9GT49"/>
<protein>
    <submittedName>
        <fullName evidence="1">Uncharacterized protein</fullName>
    </submittedName>
</protein>
<sequence length="16" mass="1942">MKVPFDFISLIKDLIY</sequence>
<name>A0A0A9GT49_ARUDO</name>
<organism evidence="1">
    <name type="scientific">Arundo donax</name>
    <name type="common">Giant reed</name>
    <name type="synonym">Donax arundinaceus</name>
    <dbReference type="NCBI Taxonomy" id="35708"/>
    <lineage>
        <taxon>Eukaryota</taxon>
        <taxon>Viridiplantae</taxon>
        <taxon>Streptophyta</taxon>
        <taxon>Embryophyta</taxon>
        <taxon>Tracheophyta</taxon>
        <taxon>Spermatophyta</taxon>
        <taxon>Magnoliopsida</taxon>
        <taxon>Liliopsida</taxon>
        <taxon>Poales</taxon>
        <taxon>Poaceae</taxon>
        <taxon>PACMAD clade</taxon>
        <taxon>Arundinoideae</taxon>
        <taxon>Arundineae</taxon>
        <taxon>Arundo</taxon>
    </lineage>
</organism>
<evidence type="ECO:0000313" key="1">
    <source>
        <dbReference type="EMBL" id="JAE26714.1"/>
    </source>
</evidence>
<dbReference type="EMBL" id="GBRH01171182">
    <property type="protein sequence ID" value="JAE26714.1"/>
    <property type="molecule type" value="Transcribed_RNA"/>
</dbReference>
<proteinExistence type="predicted"/>
<reference evidence="1" key="1">
    <citation type="submission" date="2014-09" db="EMBL/GenBank/DDBJ databases">
        <authorList>
            <person name="Magalhaes I.L.F."/>
            <person name="Oliveira U."/>
            <person name="Santos F.R."/>
            <person name="Vidigal T.H.D.A."/>
            <person name="Brescovit A.D."/>
            <person name="Santos A.J."/>
        </authorList>
    </citation>
    <scope>NUCLEOTIDE SEQUENCE</scope>
    <source>
        <tissue evidence="1">Shoot tissue taken approximately 20 cm above the soil surface</tissue>
    </source>
</reference>
<reference evidence="1" key="2">
    <citation type="journal article" date="2015" name="Data Brief">
        <title>Shoot transcriptome of the giant reed, Arundo donax.</title>
        <authorList>
            <person name="Barrero R.A."/>
            <person name="Guerrero F.D."/>
            <person name="Moolhuijzen P."/>
            <person name="Goolsby J.A."/>
            <person name="Tidwell J."/>
            <person name="Bellgard S.E."/>
            <person name="Bellgard M.I."/>
        </authorList>
    </citation>
    <scope>NUCLEOTIDE SEQUENCE</scope>
    <source>
        <tissue evidence="1">Shoot tissue taken approximately 20 cm above the soil surface</tissue>
    </source>
</reference>
<accession>A0A0A9GT49</accession>